<dbReference type="EC" id="6.3.2.30" evidence="5"/>
<dbReference type="AlphaFoldDB" id="A0A3A1QV72"/>
<accession>A0A3A1QV72</accession>
<dbReference type="Gene3D" id="3.90.190.20">
    <property type="entry name" value="Mur ligase, C-terminal domain"/>
    <property type="match status" value="1"/>
</dbReference>
<evidence type="ECO:0000256" key="11">
    <source>
        <dbReference type="ARBA" id="ARBA00031353"/>
    </source>
</evidence>
<keyword evidence="17" id="KW-1185">Reference proteome</keyword>
<reference evidence="16 17" key="1">
    <citation type="submission" date="2018-09" db="EMBL/GenBank/DDBJ databases">
        <title>Bacillus saliacetes sp. nov., isolated from Thai shrimp paste (Ka-pi).</title>
        <authorList>
            <person name="Daroonpunt R."/>
            <person name="Tanasupawat S."/>
            <person name="Yiamsombut S."/>
        </authorList>
    </citation>
    <scope>NUCLEOTIDE SEQUENCE [LARGE SCALE GENOMIC DNA]</scope>
    <source>
        <strain evidence="16 17">SKP7-4</strain>
    </source>
</reference>
<dbReference type="SUPFAM" id="SSF53623">
    <property type="entry name" value="MurD-like peptide ligases, catalytic domain"/>
    <property type="match status" value="1"/>
</dbReference>
<dbReference type="EMBL" id="QXIR01000037">
    <property type="protein sequence ID" value="RIW29007.1"/>
    <property type="molecule type" value="Genomic_DNA"/>
</dbReference>
<gene>
    <name evidence="16" type="primary">cphA</name>
    <name evidence="16" type="ORF">D3H55_19995</name>
</gene>
<evidence type="ECO:0000256" key="13">
    <source>
        <dbReference type="ARBA" id="ARBA00048425"/>
    </source>
</evidence>
<dbReference type="PROSITE" id="PS01011">
    <property type="entry name" value="FOLYLPOLYGLU_SYNT_1"/>
    <property type="match status" value="1"/>
</dbReference>
<protein>
    <recommendedName>
        <fullName evidence="7">Cyanophycin synthetase</fullName>
        <ecNumber evidence="6">6.3.2.29</ecNumber>
        <ecNumber evidence="5">6.3.2.30</ecNumber>
    </recommendedName>
    <alternativeName>
        <fullName evidence="11">Cyanophycin synthase</fullName>
    </alternativeName>
</protein>
<name>A0A3A1QV72_9BACI</name>
<dbReference type="EC" id="6.3.2.29" evidence="6"/>
<keyword evidence="8 16" id="KW-0436">Ligase</keyword>
<dbReference type="RefSeq" id="WP_119549075.1">
    <property type="nucleotide sequence ID" value="NZ_QXIR01000037.1"/>
</dbReference>
<evidence type="ECO:0000313" key="16">
    <source>
        <dbReference type="EMBL" id="RIW29007.1"/>
    </source>
</evidence>
<organism evidence="16 17">
    <name type="scientific">Bacillus salacetis</name>
    <dbReference type="NCBI Taxonomy" id="2315464"/>
    <lineage>
        <taxon>Bacteria</taxon>
        <taxon>Bacillati</taxon>
        <taxon>Bacillota</taxon>
        <taxon>Bacilli</taxon>
        <taxon>Bacillales</taxon>
        <taxon>Bacillaceae</taxon>
        <taxon>Bacillus</taxon>
    </lineage>
</organism>
<comment type="pathway">
    <text evidence="2">Cell wall biogenesis; peptidoglycan biosynthesis.</text>
</comment>
<dbReference type="Proteomes" id="UP000265801">
    <property type="component" value="Unassembled WGS sequence"/>
</dbReference>
<dbReference type="Pfam" id="PF18921">
    <property type="entry name" value="Cyanophycin_syn"/>
    <property type="match status" value="1"/>
</dbReference>
<comment type="catalytic activity">
    <reaction evidence="12">
        <text>[L-4-(L-arginin-2-N-yl)aspartate](n)-L-aspartate + L-arginine + ATP = [L-4-(L-arginin-2-N-yl)aspartate](n+1) + ADP + phosphate + H(+)</text>
        <dbReference type="Rhea" id="RHEA:23888"/>
        <dbReference type="Rhea" id="RHEA-COMP:13732"/>
        <dbReference type="Rhea" id="RHEA-COMP:13733"/>
        <dbReference type="ChEBI" id="CHEBI:15378"/>
        <dbReference type="ChEBI" id="CHEBI:30616"/>
        <dbReference type="ChEBI" id="CHEBI:32682"/>
        <dbReference type="ChEBI" id="CHEBI:43474"/>
        <dbReference type="ChEBI" id="CHEBI:137986"/>
        <dbReference type="ChEBI" id="CHEBI:137990"/>
        <dbReference type="ChEBI" id="CHEBI:456216"/>
        <dbReference type="EC" id="6.3.2.30"/>
    </reaction>
</comment>
<evidence type="ECO:0000256" key="6">
    <source>
        <dbReference type="ARBA" id="ARBA00013005"/>
    </source>
</evidence>
<sequence>MKINRVRYLNGPNYFSYKPTLWIELDLEEYEYQPSNEIPGFAKSLEALIPSLQTHTCSRGYAGAFIERLHEGTWMGHILEHIALELQHLAGIEVKHGKTITSRKKGIYFVTFEYQEKESGFHSFEAAMDIVQRLINGEDGFSIEPYIEKISSLFYENKLGPSTEAIYNAAKEMNIPVERIGSQSILRLGNGYRQKSVQATITSQTSHLAVENACDKEAAKMILSAAGLPVPKGETAQTKEEIFSAADRIGYPLVLKPLRGRQGRGVITNIRTREELFNALCCLEQEENELIIERYFEGSDYRLLVIDNELKAASLRTPPLLIGNGKDTIEKLIQSENQNSLRGAGHEKPMTKIPLNDTVRCFLESQGLSFQSVLEKGQVIQAVGSANLSTGGQAVDVTDEVHPTIKDIAEEAAAAIGLDIAGIDIICPDITKPFNPETTAILEVNAAPGIRMHLHPGRGQKRDVGKDIVRYLFKDRTEAAIPVISITGTNGKTTTTRLVKHLLEGSGLTVGMTNSDGVYIGEKQIDKGDCSGPISARKVLGSPKTDIAVLETARGGILREGLAFRHCDVGIVTNVSEDHLGLDGIETFEQLVKLKRLIPEVVIEGGYCILNADDEETAKMAAYTKGTVIYTSLDEWNHYIQSAILNEETAWYVDTEGMIIYSCKGVQQPFLPAAEIPVTLAGTARHNISNLLQALAAAHSQGAGFEELKERALSFKPDSLHSRGRFNRTSILGREILVDYAHNQAGLRAIYEAVDHMKRSRTITVISAAGDRQDDAIRAMVQIAAANSSFLIIKEDKDLRGRLPEEVPAIMLEEAENYGTPSSVVLDEADAYQFAWEQSRGGDLLLFLYESIETTEKFIDRLQDSKLFSDATE</sequence>
<evidence type="ECO:0000256" key="10">
    <source>
        <dbReference type="ARBA" id="ARBA00022840"/>
    </source>
</evidence>
<evidence type="ECO:0000256" key="14">
    <source>
        <dbReference type="PROSITE-ProRule" id="PRU00409"/>
    </source>
</evidence>
<dbReference type="InterPro" id="IPR036615">
    <property type="entry name" value="Mur_ligase_C_dom_sf"/>
</dbReference>
<dbReference type="Pfam" id="PF08245">
    <property type="entry name" value="Mur_ligase_M"/>
    <property type="match status" value="1"/>
</dbReference>
<dbReference type="PROSITE" id="PS50975">
    <property type="entry name" value="ATP_GRASP"/>
    <property type="match status" value="1"/>
</dbReference>
<feature type="domain" description="ATP-grasp" evidence="15">
    <location>
        <begin position="220"/>
        <end position="473"/>
    </location>
</feature>
<keyword evidence="9 14" id="KW-0547">Nucleotide-binding</keyword>
<dbReference type="GO" id="GO:0005524">
    <property type="term" value="F:ATP binding"/>
    <property type="evidence" value="ECO:0007669"/>
    <property type="project" value="UniProtKB-UniRule"/>
</dbReference>
<evidence type="ECO:0000259" key="15">
    <source>
        <dbReference type="PROSITE" id="PS50975"/>
    </source>
</evidence>
<proteinExistence type="inferred from homology"/>
<evidence type="ECO:0000256" key="7">
    <source>
        <dbReference type="ARBA" id="ARBA00022036"/>
    </source>
</evidence>
<evidence type="ECO:0000256" key="4">
    <source>
        <dbReference type="ARBA" id="ARBA00011738"/>
    </source>
</evidence>
<comment type="similarity">
    <text evidence="3">In the C-terminal section; belongs to the MurCDEF family.</text>
</comment>
<dbReference type="GO" id="GO:0071161">
    <property type="term" value="F:cyanophycin synthetase activity (L-arginine-adding)"/>
    <property type="evidence" value="ECO:0007669"/>
    <property type="project" value="UniProtKB-EC"/>
</dbReference>
<evidence type="ECO:0000256" key="5">
    <source>
        <dbReference type="ARBA" id="ARBA00012968"/>
    </source>
</evidence>
<dbReference type="Gene3D" id="3.30.1490.20">
    <property type="entry name" value="ATP-grasp fold, A domain"/>
    <property type="match status" value="1"/>
</dbReference>
<keyword evidence="10 14" id="KW-0067">ATP-binding</keyword>
<evidence type="ECO:0000256" key="12">
    <source>
        <dbReference type="ARBA" id="ARBA00048094"/>
    </source>
</evidence>
<comment type="subunit">
    <text evidence="4">Homodimer.</text>
</comment>
<dbReference type="SUPFAM" id="SSF56059">
    <property type="entry name" value="Glutathione synthetase ATP-binding domain-like"/>
    <property type="match status" value="1"/>
</dbReference>
<dbReference type="GO" id="GO:0004326">
    <property type="term" value="F:tetrahydrofolylpolyglutamate synthase activity"/>
    <property type="evidence" value="ECO:0007669"/>
    <property type="project" value="InterPro"/>
</dbReference>
<dbReference type="InterPro" id="IPR004101">
    <property type="entry name" value="Mur_ligase_C"/>
</dbReference>
<dbReference type="OrthoDB" id="9803907at2"/>
<comment type="function">
    <text evidence="1">Catalyzes the ATP-dependent polymerization of arginine and aspartate to multi-L-arginyl-poly-L-aspartic acid (cyanophycin; a water-insoluble reserve polymer).</text>
</comment>
<dbReference type="InterPro" id="IPR011810">
    <property type="entry name" value="Cya_phycin_syn"/>
</dbReference>
<evidence type="ECO:0000256" key="3">
    <source>
        <dbReference type="ARBA" id="ARBA00009060"/>
    </source>
</evidence>
<dbReference type="InterPro" id="IPR013221">
    <property type="entry name" value="Mur_ligase_cen"/>
</dbReference>
<dbReference type="InterPro" id="IPR013815">
    <property type="entry name" value="ATP_grasp_subdomain_1"/>
</dbReference>
<dbReference type="GO" id="GO:0046872">
    <property type="term" value="F:metal ion binding"/>
    <property type="evidence" value="ECO:0007669"/>
    <property type="project" value="InterPro"/>
</dbReference>
<evidence type="ECO:0000256" key="1">
    <source>
        <dbReference type="ARBA" id="ARBA00003184"/>
    </source>
</evidence>
<dbReference type="NCBIfam" id="NF010623">
    <property type="entry name" value="PRK14016.1"/>
    <property type="match status" value="1"/>
</dbReference>
<dbReference type="Pfam" id="PF02875">
    <property type="entry name" value="Mur_ligase_C"/>
    <property type="match status" value="1"/>
</dbReference>
<dbReference type="InterPro" id="IPR018109">
    <property type="entry name" value="Folylpolyglutamate_synth_CS"/>
</dbReference>
<dbReference type="PANTHER" id="PTHR23135">
    <property type="entry name" value="MUR LIGASE FAMILY MEMBER"/>
    <property type="match status" value="1"/>
</dbReference>
<dbReference type="Gene3D" id="3.30.470.20">
    <property type="entry name" value="ATP-grasp fold, B domain"/>
    <property type="match status" value="1"/>
</dbReference>
<evidence type="ECO:0000256" key="9">
    <source>
        <dbReference type="ARBA" id="ARBA00022741"/>
    </source>
</evidence>
<evidence type="ECO:0000256" key="8">
    <source>
        <dbReference type="ARBA" id="ARBA00022598"/>
    </source>
</evidence>
<dbReference type="PANTHER" id="PTHR23135:SF18">
    <property type="entry name" value="CYANOPHYCIN SYNTHETASE"/>
    <property type="match status" value="1"/>
</dbReference>
<dbReference type="GO" id="GO:0071160">
    <property type="term" value="F:cyanophycin synthetase activity (L-aspartate-adding)"/>
    <property type="evidence" value="ECO:0007669"/>
    <property type="project" value="UniProtKB-EC"/>
</dbReference>
<dbReference type="SUPFAM" id="SSF53244">
    <property type="entry name" value="MurD-like peptide ligases, peptide-binding domain"/>
    <property type="match status" value="1"/>
</dbReference>
<evidence type="ECO:0000313" key="17">
    <source>
        <dbReference type="Proteomes" id="UP000265801"/>
    </source>
</evidence>
<comment type="catalytic activity">
    <reaction evidence="13">
        <text>[L-4-(L-arginin-2-N-yl)aspartate](n) + L-aspartate + ATP = [L-4-(L-arginin-2-N-yl)aspartate](n)-L-aspartate + ADP + phosphate + H(+)</text>
        <dbReference type="Rhea" id="RHEA:13277"/>
        <dbReference type="Rhea" id="RHEA-COMP:13728"/>
        <dbReference type="Rhea" id="RHEA-COMP:13733"/>
        <dbReference type="ChEBI" id="CHEBI:15378"/>
        <dbReference type="ChEBI" id="CHEBI:29991"/>
        <dbReference type="ChEBI" id="CHEBI:30616"/>
        <dbReference type="ChEBI" id="CHEBI:43474"/>
        <dbReference type="ChEBI" id="CHEBI:137986"/>
        <dbReference type="ChEBI" id="CHEBI:137990"/>
        <dbReference type="ChEBI" id="CHEBI:456216"/>
        <dbReference type="EC" id="6.3.2.29"/>
    </reaction>
</comment>
<dbReference type="InterPro" id="IPR036565">
    <property type="entry name" value="Mur-like_cat_sf"/>
</dbReference>
<evidence type="ECO:0000256" key="2">
    <source>
        <dbReference type="ARBA" id="ARBA00004752"/>
    </source>
</evidence>
<dbReference type="NCBIfam" id="TIGR02068">
    <property type="entry name" value="cya_phycin_syn"/>
    <property type="match status" value="1"/>
</dbReference>
<dbReference type="InterPro" id="IPR044019">
    <property type="entry name" value="Cyanophycin_syn_N"/>
</dbReference>
<dbReference type="Gene3D" id="3.40.1190.10">
    <property type="entry name" value="Mur-like, catalytic domain"/>
    <property type="match status" value="1"/>
</dbReference>
<dbReference type="InterPro" id="IPR011761">
    <property type="entry name" value="ATP-grasp"/>
</dbReference>
<dbReference type="Pfam" id="PF13549">
    <property type="entry name" value="ATP-grasp_5"/>
    <property type="match status" value="1"/>
</dbReference>
<comment type="caution">
    <text evidence="16">The sequence shown here is derived from an EMBL/GenBank/DDBJ whole genome shotgun (WGS) entry which is preliminary data.</text>
</comment>